<name>A0A803PK49_CANSA</name>
<keyword evidence="2" id="KW-1185">Reference proteome</keyword>
<dbReference type="EMBL" id="UZAU01000497">
    <property type="status" value="NOT_ANNOTATED_CDS"/>
    <property type="molecule type" value="Genomic_DNA"/>
</dbReference>
<dbReference type="Gramene" id="evm.model.05.1126">
    <property type="protein sequence ID" value="cds.evm.model.05.1126"/>
    <property type="gene ID" value="evm.TU.05.1126"/>
</dbReference>
<evidence type="ECO:0000313" key="1">
    <source>
        <dbReference type="EnsemblPlants" id="cds.evm.model.05.1126"/>
    </source>
</evidence>
<protein>
    <submittedName>
        <fullName evidence="1">Uncharacterized protein</fullName>
    </submittedName>
</protein>
<reference evidence="1" key="1">
    <citation type="submission" date="2018-11" db="EMBL/GenBank/DDBJ databases">
        <authorList>
            <person name="Grassa J C."/>
        </authorList>
    </citation>
    <scope>NUCLEOTIDE SEQUENCE [LARGE SCALE GENOMIC DNA]</scope>
</reference>
<dbReference type="EnsemblPlants" id="evm.model.05.1126">
    <property type="protein sequence ID" value="cds.evm.model.05.1126"/>
    <property type="gene ID" value="evm.TU.05.1126"/>
</dbReference>
<evidence type="ECO:0000313" key="2">
    <source>
        <dbReference type="Proteomes" id="UP000596661"/>
    </source>
</evidence>
<proteinExistence type="predicted"/>
<accession>A0A803PK49</accession>
<sequence length="137" mass="15152">MVYSWGKEKSSMKPFHFQYPHPAITIADLDLSNFLNNVFLSLNSSRPYTNEGFTHLVSNSANSILFNGNPYFDNPELLLVAHSLGDALPSLTLDHMTTDSDILKIVIPQPDPQVKGKGFACAPGVKRPFVQVYQANA</sequence>
<organism evidence="1 2">
    <name type="scientific">Cannabis sativa</name>
    <name type="common">Hemp</name>
    <name type="synonym">Marijuana</name>
    <dbReference type="NCBI Taxonomy" id="3483"/>
    <lineage>
        <taxon>Eukaryota</taxon>
        <taxon>Viridiplantae</taxon>
        <taxon>Streptophyta</taxon>
        <taxon>Embryophyta</taxon>
        <taxon>Tracheophyta</taxon>
        <taxon>Spermatophyta</taxon>
        <taxon>Magnoliopsida</taxon>
        <taxon>eudicotyledons</taxon>
        <taxon>Gunneridae</taxon>
        <taxon>Pentapetalae</taxon>
        <taxon>rosids</taxon>
        <taxon>fabids</taxon>
        <taxon>Rosales</taxon>
        <taxon>Cannabaceae</taxon>
        <taxon>Cannabis</taxon>
    </lineage>
</organism>
<reference evidence="1" key="2">
    <citation type="submission" date="2021-03" db="UniProtKB">
        <authorList>
            <consortium name="EnsemblPlants"/>
        </authorList>
    </citation>
    <scope>IDENTIFICATION</scope>
</reference>
<dbReference type="AlphaFoldDB" id="A0A803PK49"/>
<dbReference type="Proteomes" id="UP000596661">
    <property type="component" value="Chromosome 5"/>
</dbReference>